<dbReference type="InterPro" id="IPR045170">
    <property type="entry name" value="MTOX"/>
</dbReference>
<proteinExistence type="inferred from homology"/>
<feature type="domain" description="FAD dependent oxidoreductase" evidence="6">
    <location>
        <begin position="12"/>
        <end position="391"/>
    </location>
</feature>
<protein>
    <submittedName>
        <fullName evidence="7">L-pipecolate oxidase like protein</fullName>
    </submittedName>
</protein>
<dbReference type="InterPro" id="IPR006076">
    <property type="entry name" value="FAD-dep_OxRdtase"/>
</dbReference>
<sequence length="469" mass="50183">MPAFRPPSPQEDVLIIGAGVFGLSLAYELKARRGYDSVTVLDRHLPPVPDGSSVDISRIIRSEYADSFYESLAHDAIQEWREPDFSSFYHESGFVMLAADDGNPYFVKARDRSAASVKVDIWGSDESNAAIRSAYPGATADLTGLNAAHNTQGGWADAAASIRALAARASSAGVSFITGQHGTVTELLRDDSGKRVVGVQVASGATFKASRVVLAAGAWTNGLIGGLEHAVRGSGQPVAFIQLTPAEAAAMEPTPVIINMDSGVFTFPPTPDTHILKVVRHGFGYATELQAQGDRVSGERLVSVPKTNSCNASPDFIPEDAEQGLREGLRVLAPAYADRPFIKTRLCWYNDTPEGNFVVDDHPEIEGLFIATGGSGHAFKFLPVIGKQIADCFEAKASAEVRAKWRLRAAEPGQSKLVMAGDGSRGGPALRHLSREEQERLLERFGGGLWQALKAPSRRNRGAPVDGTC</sequence>
<keyword evidence="5" id="KW-0560">Oxidoreductase</keyword>
<comment type="similarity">
    <text evidence="2">Belongs to the MSOX/MTOX family.</text>
</comment>
<evidence type="ECO:0000256" key="1">
    <source>
        <dbReference type="ARBA" id="ARBA00001974"/>
    </source>
</evidence>
<dbReference type="PANTHER" id="PTHR10961">
    <property type="entry name" value="PEROXISOMAL SARCOSINE OXIDASE"/>
    <property type="match status" value="1"/>
</dbReference>
<gene>
    <name evidence="7" type="ORF">HYQ45_001351</name>
</gene>
<dbReference type="AlphaFoldDB" id="A0A8I3A0M6"/>
<evidence type="ECO:0000256" key="5">
    <source>
        <dbReference type="ARBA" id="ARBA00023002"/>
    </source>
</evidence>
<dbReference type="Pfam" id="PF01266">
    <property type="entry name" value="DAO"/>
    <property type="match status" value="1"/>
</dbReference>
<dbReference type="PANTHER" id="PTHR10961:SF45">
    <property type="entry name" value="FAD DEPENDENT OXIDOREDUCTASE DOMAIN-CONTAINING PROTEIN-RELATED"/>
    <property type="match status" value="1"/>
</dbReference>
<dbReference type="GO" id="GO:0050660">
    <property type="term" value="F:flavin adenine dinucleotide binding"/>
    <property type="evidence" value="ECO:0007669"/>
    <property type="project" value="InterPro"/>
</dbReference>
<dbReference type="Proteomes" id="UP000689129">
    <property type="component" value="Unassembled WGS sequence"/>
</dbReference>
<evidence type="ECO:0000313" key="8">
    <source>
        <dbReference type="Proteomes" id="UP000689129"/>
    </source>
</evidence>
<comment type="cofactor">
    <cofactor evidence="1">
        <name>FAD</name>
        <dbReference type="ChEBI" id="CHEBI:57692"/>
    </cofactor>
</comment>
<organism evidence="7 8">
    <name type="scientific">Verticillium longisporum</name>
    <name type="common">Verticillium dahliae var. longisporum</name>
    <dbReference type="NCBI Taxonomy" id="100787"/>
    <lineage>
        <taxon>Eukaryota</taxon>
        <taxon>Fungi</taxon>
        <taxon>Dikarya</taxon>
        <taxon>Ascomycota</taxon>
        <taxon>Pezizomycotina</taxon>
        <taxon>Sordariomycetes</taxon>
        <taxon>Hypocreomycetidae</taxon>
        <taxon>Glomerellales</taxon>
        <taxon>Plectosphaerellaceae</taxon>
        <taxon>Verticillium</taxon>
    </lineage>
</organism>
<evidence type="ECO:0000256" key="4">
    <source>
        <dbReference type="ARBA" id="ARBA00022827"/>
    </source>
</evidence>
<evidence type="ECO:0000313" key="7">
    <source>
        <dbReference type="EMBL" id="KAG7142279.1"/>
    </source>
</evidence>
<evidence type="ECO:0000256" key="2">
    <source>
        <dbReference type="ARBA" id="ARBA00010989"/>
    </source>
</evidence>
<accession>A0A8I3A0M6</accession>
<keyword evidence="4" id="KW-0274">FAD</keyword>
<dbReference type="OrthoDB" id="2219495at2759"/>
<keyword evidence="3" id="KW-0285">Flavoprotein</keyword>
<evidence type="ECO:0000259" key="6">
    <source>
        <dbReference type="Pfam" id="PF01266"/>
    </source>
</evidence>
<evidence type="ECO:0000256" key="3">
    <source>
        <dbReference type="ARBA" id="ARBA00022630"/>
    </source>
</evidence>
<dbReference type="GO" id="GO:0008115">
    <property type="term" value="F:sarcosine oxidase activity"/>
    <property type="evidence" value="ECO:0007669"/>
    <property type="project" value="TreeGrafter"/>
</dbReference>
<dbReference type="GO" id="GO:0004657">
    <property type="term" value="F:proline dehydrogenase activity"/>
    <property type="evidence" value="ECO:0007669"/>
    <property type="project" value="TreeGrafter"/>
</dbReference>
<dbReference type="EMBL" id="JAEMWZ010000020">
    <property type="protein sequence ID" value="KAG7142279.1"/>
    <property type="molecule type" value="Genomic_DNA"/>
</dbReference>
<name>A0A8I3A0M6_VERLO</name>
<comment type="caution">
    <text evidence="7">The sequence shown here is derived from an EMBL/GenBank/DDBJ whole genome shotgun (WGS) entry which is preliminary data.</text>
</comment>
<dbReference type="GO" id="GO:0050031">
    <property type="term" value="F:L-pipecolate oxidase activity"/>
    <property type="evidence" value="ECO:0007669"/>
    <property type="project" value="TreeGrafter"/>
</dbReference>
<reference evidence="7" key="1">
    <citation type="journal article" date="2021" name="Mol. Plant Pathol.">
        <title>A 20-kb lineage-specific genomic region tames virulence in pathogenic amphidiploid Verticillium longisporum.</title>
        <authorList>
            <person name="Harting R."/>
            <person name="Starke J."/>
            <person name="Kusch H."/>
            <person name="Poggeler S."/>
            <person name="Maurus I."/>
            <person name="Schluter R."/>
            <person name="Landesfeind M."/>
            <person name="Bulla I."/>
            <person name="Nowrousian M."/>
            <person name="de Jonge R."/>
            <person name="Stahlhut G."/>
            <person name="Hoff K.J."/>
            <person name="Asshauer K.P."/>
            <person name="Thurmer A."/>
            <person name="Stanke M."/>
            <person name="Daniel R."/>
            <person name="Morgenstern B."/>
            <person name="Thomma B.P.H.J."/>
            <person name="Kronstad J.W."/>
            <person name="Braus-Stromeyer S.A."/>
            <person name="Braus G.H."/>
        </authorList>
    </citation>
    <scope>NUCLEOTIDE SEQUENCE</scope>
    <source>
        <strain evidence="7">Vl32</strain>
    </source>
</reference>